<sequence length="273" mass="29564">MSSPQTVQLAANYAVYMISSYCSTAGAVVFLYDSMITTGEEIRCFWGRKITAAVLLFYLNKYMTILCLVWDLTTGSKMSDKSCSFSVKGGASILYLLFMIPAASTAIRVYALRRSLSLSAITFALALVPLGINFATFRFGLIGENVAPLGCSELDNVPTGVSKIRFSIVSRACLIAADCLAIGATWFTLARPHGIRHVGVRKDSISSILLTDGTVYFLILAVLNSLHLAFTLLSIDVPALQATSVVTDFTTPYVCICNSLLSMCCVLINHMHC</sequence>
<feature type="transmembrane region" description="Helical" evidence="1">
    <location>
        <begin position="250"/>
        <end position="268"/>
    </location>
</feature>
<keyword evidence="1" id="KW-0812">Transmembrane</keyword>
<feature type="transmembrane region" description="Helical" evidence="1">
    <location>
        <begin position="168"/>
        <end position="189"/>
    </location>
</feature>
<evidence type="ECO:0000256" key="1">
    <source>
        <dbReference type="SAM" id="Phobius"/>
    </source>
</evidence>
<feature type="transmembrane region" description="Helical" evidence="1">
    <location>
        <begin position="53"/>
        <end position="73"/>
    </location>
</feature>
<protein>
    <recommendedName>
        <fullName evidence="2">DUF6533 domain-containing protein</fullName>
    </recommendedName>
</protein>
<keyword evidence="1" id="KW-0472">Membrane</keyword>
<feature type="domain" description="DUF6533" evidence="2">
    <location>
        <begin position="21"/>
        <end position="66"/>
    </location>
</feature>
<evidence type="ECO:0000313" key="3">
    <source>
        <dbReference type="EMBL" id="TBU21345.1"/>
    </source>
</evidence>
<gene>
    <name evidence="3" type="ORF">BD311DRAFT_734500</name>
</gene>
<dbReference type="OrthoDB" id="2753852at2759"/>
<dbReference type="Proteomes" id="UP000292957">
    <property type="component" value="Unassembled WGS sequence"/>
</dbReference>
<keyword evidence="1" id="KW-1133">Transmembrane helix</keyword>
<dbReference type="InterPro" id="IPR045340">
    <property type="entry name" value="DUF6533"/>
</dbReference>
<proteinExistence type="predicted"/>
<reference evidence="3" key="1">
    <citation type="submission" date="2019-01" db="EMBL/GenBank/DDBJ databases">
        <title>Draft genome sequences of three monokaryotic isolates of the white-rot basidiomycete fungus Dichomitus squalens.</title>
        <authorList>
            <consortium name="DOE Joint Genome Institute"/>
            <person name="Lopez S.C."/>
            <person name="Andreopoulos B."/>
            <person name="Pangilinan J."/>
            <person name="Lipzen A."/>
            <person name="Riley R."/>
            <person name="Ahrendt S."/>
            <person name="Ng V."/>
            <person name="Barry K."/>
            <person name="Daum C."/>
            <person name="Grigoriev I.V."/>
            <person name="Hilden K.S."/>
            <person name="Makela M.R."/>
            <person name="de Vries R.P."/>
        </authorList>
    </citation>
    <scope>NUCLEOTIDE SEQUENCE [LARGE SCALE GENOMIC DNA]</scope>
    <source>
        <strain evidence="3">OM18370.1</strain>
    </source>
</reference>
<evidence type="ECO:0000259" key="2">
    <source>
        <dbReference type="Pfam" id="PF20151"/>
    </source>
</evidence>
<dbReference type="AlphaFoldDB" id="A0A4Q9M3K9"/>
<feature type="transmembrane region" description="Helical" evidence="1">
    <location>
        <begin position="93"/>
        <end position="111"/>
    </location>
</feature>
<dbReference type="Pfam" id="PF20151">
    <property type="entry name" value="DUF6533"/>
    <property type="match status" value="1"/>
</dbReference>
<feature type="transmembrane region" description="Helical" evidence="1">
    <location>
        <begin position="118"/>
        <end position="139"/>
    </location>
</feature>
<feature type="transmembrane region" description="Helical" evidence="1">
    <location>
        <begin position="209"/>
        <end position="230"/>
    </location>
</feature>
<feature type="transmembrane region" description="Helical" evidence="1">
    <location>
        <begin position="13"/>
        <end position="32"/>
    </location>
</feature>
<accession>A0A4Q9M3K9</accession>
<organism evidence="3">
    <name type="scientific">Dichomitus squalens</name>
    <dbReference type="NCBI Taxonomy" id="114155"/>
    <lineage>
        <taxon>Eukaryota</taxon>
        <taxon>Fungi</taxon>
        <taxon>Dikarya</taxon>
        <taxon>Basidiomycota</taxon>
        <taxon>Agaricomycotina</taxon>
        <taxon>Agaricomycetes</taxon>
        <taxon>Polyporales</taxon>
        <taxon>Polyporaceae</taxon>
        <taxon>Dichomitus</taxon>
    </lineage>
</organism>
<dbReference type="EMBL" id="ML143620">
    <property type="protein sequence ID" value="TBU21345.1"/>
    <property type="molecule type" value="Genomic_DNA"/>
</dbReference>
<name>A0A4Q9M3K9_9APHY</name>